<name>A0LMT4_SYNFM</name>
<dbReference type="Gene3D" id="3.20.20.370">
    <property type="entry name" value="Glycoside hydrolase/deacetylase"/>
    <property type="match status" value="1"/>
</dbReference>
<keyword evidence="2" id="KW-0812">Transmembrane</keyword>
<feature type="compositionally biased region" description="Basic residues" evidence="1">
    <location>
        <begin position="23"/>
        <end position="32"/>
    </location>
</feature>
<evidence type="ECO:0000313" key="3">
    <source>
        <dbReference type="EMBL" id="ABK18736.1"/>
    </source>
</evidence>
<keyword evidence="2" id="KW-0472">Membrane</keyword>
<dbReference type="PANTHER" id="PTHR30105">
    <property type="entry name" value="UNCHARACTERIZED YIBQ-RELATED"/>
    <property type="match status" value="1"/>
</dbReference>
<dbReference type="HOGENOM" id="CLU_041643_5_0_7"/>
<dbReference type="STRING" id="335543.Sfum_3062"/>
<dbReference type="CDD" id="cd10936">
    <property type="entry name" value="CE4_DAC2"/>
    <property type="match status" value="1"/>
</dbReference>
<keyword evidence="4" id="KW-1185">Reference proteome</keyword>
<keyword evidence="2" id="KW-1133">Transmembrane helix</keyword>
<feature type="region of interest" description="Disordered" evidence="1">
    <location>
        <begin position="78"/>
        <end position="174"/>
    </location>
</feature>
<dbReference type="InterPro" id="IPR006837">
    <property type="entry name" value="Divergent_DAC"/>
</dbReference>
<reference evidence="3 4" key="1">
    <citation type="submission" date="2006-10" db="EMBL/GenBank/DDBJ databases">
        <title>Complete sequence of Syntrophobacter fumaroxidans MPOB.</title>
        <authorList>
            <consortium name="US DOE Joint Genome Institute"/>
            <person name="Copeland A."/>
            <person name="Lucas S."/>
            <person name="Lapidus A."/>
            <person name="Barry K."/>
            <person name="Detter J.C."/>
            <person name="Glavina del Rio T."/>
            <person name="Hammon N."/>
            <person name="Israni S."/>
            <person name="Pitluck S."/>
            <person name="Goltsman E.G."/>
            <person name="Martinez M."/>
            <person name="Schmutz J."/>
            <person name="Larimer F."/>
            <person name="Land M."/>
            <person name="Hauser L."/>
            <person name="Kyrpides N."/>
            <person name="Kim E."/>
            <person name="Boone D.R."/>
            <person name="Brockman F."/>
            <person name="Culley D."/>
            <person name="Ferry J."/>
            <person name="Gunsalus R."/>
            <person name="McInerney M.J."/>
            <person name="Morrison M."/>
            <person name="Plugge C."/>
            <person name="Rohlin L."/>
            <person name="Scholten J."/>
            <person name="Sieber J."/>
            <person name="Stams A.J.M."/>
            <person name="Worm P."/>
            <person name="Henstra A.M."/>
            <person name="Richardson P."/>
        </authorList>
    </citation>
    <scope>NUCLEOTIDE SEQUENCE [LARGE SCALE GENOMIC DNA]</scope>
    <source>
        <strain evidence="4">DSM 10017 / MPOB</strain>
    </source>
</reference>
<feature type="transmembrane region" description="Helical" evidence="2">
    <location>
        <begin position="53"/>
        <end position="73"/>
    </location>
</feature>
<evidence type="ECO:0008006" key="5">
    <source>
        <dbReference type="Google" id="ProtNLM"/>
    </source>
</evidence>
<proteinExistence type="predicted"/>
<evidence type="ECO:0000256" key="2">
    <source>
        <dbReference type="SAM" id="Phobius"/>
    </source>
</evidence>
<feature type="region of interest" description="Disordered" evidence="1">
    <location>
        <begin position="1"/>
        <end position="48"/>
    </location>
</feature>
<feature type="compositionally biased region" description="Basic and acidic residues" evidence="1">
    <location>
        <begin position="157"/>
        <end position="174"/>
    </location>
</feature>
<accession>A0LMT4</accession>
<dbReference type="InParanoid" id="A0LMT4"/>
<dbReference type="PANTHER" id="PTHR30105:SF2">
    <property type="entry name" value="DIVERGENT POLYSACCHARIDE DEACETYLASE SUPERFAMILY"/>
    <property type="match status" value="1"/>
</dbReference>
<dbReference type="SUPFAM" id="SSF88713">
    <property type="entry name" value="Glycoside hydrolase/deacetylase"/>
    <property type="match status" value="1"/>
</dbReference>
<dbReference type="AlphaFoldDB" id="A0LMT4"/>
<dbReference type="Proteomes" id="UP000001784">
    <property type="component" value="Chromosome"/>
</dbReference>
<dbReference type="FunCoup" id="A0LMT4">
    <property type="interactions" value="7"/>
</dbReference>
<dbReference type="GO" id="GO:0005975">
    <property type="term" value="P:carbohydrate metabolic process"/>
    <property type="evidence" value="ECO:0007669"/>
    <property type="project" value="InterPro"/>
</dbReference>
<protein>
    <recommendedName>
        <fullName evidence="5">Divergent polysaccharide deacetylase family protein</fullName>
    </recommendedName>
</protein>
<gene>
    <name evidence="3" type="ordered locus">Sfum_3062</name>
</gene>
<dbReference type="eggNOG" id="COG2861">
    <property type="taxonomic scope" value="Bacteria"/>
</dbReference>
<dbReference type="InterPro" id="IPR011330">
    <property type="entry name" value="Glyco_hydro/deAcase_b/a-brl"/>
</dbReference>
<dbReference type="KEGG" id="sfu:Sfum_3062"/>
<dbReference type="EMBL" id="CP000478">
    <property type="protein sequence ID" value="ABK18736.1"/>
    <property type="molecule type" value="Genomic_DNA"/>
</dbReference>
<dbReference type="Pfam" id="PF04748">
    <property type="entry name" value="Polysacc_deac_2"/>
    <property type="match status" value="1"/>
</dbReference>
<organism evidence="3 4">
    <name type="scientific">Syntrophobacter fumaroxidans (strain DSM 10017 / MPOB)</name>
    <dbReference type="NCBI Taxonomy" id="335543"/>
    <lineage>
        <taxon>Bacteria</taxon>
        <taxon>Pseudomonadati</taxon>
        <taxon>Thermodesulfobacteriota</taxon>
        <taxon>Syntrophobacteria</taxon>
        <taxon>Syntrophobacterales</taxon>
        <taxon>Syntrophobacteraceae</taxon>
        <taxon>Syntrophobacter</taxon>
    </lineage>
</organism>
<dbReference type="OrthoDB" id="9784811at2"/>
<sequence length="430" mass="46019">MPSRSGPARRGASKGRGVSSRKGGGRSPRKTLRSAGKATRGKSFSAGMPRSRFLPLLTVWFLAVLALASLLYWNGGTEKPPPKPAANKATSTGQSSVPKPRMADPPAKQPEAGPVAGSRTPSPKGGEPGGKEPGTREPARTTAPAGKPLIEPPPPFHSRDIPIDQPKEPARKPDSITLSALRPGVPPGTAPPPPSPVPAPVAKVAIVIDDFGQNLEVAKKFLSIPLPLSFAILPNQRHTAEIAELAHAHHREVLLHLPMEPQGYPKMDPGSGALLTSMSRGRLRRTLLAALDSTPYFIGVNNHMGSKFTENTPSMRVVMSELRHRKLFFLDSATTGDSVGFALAREYGIPARKRDIFLDHTLTDEAVQSQVDQLIRKAKIEGTALAIGHPHEVTLKALIEGVDRFKEENVAVVPSSELMIVPSRRVGGRD</sequence>
<evidence type="ECO:0000313" key="4">
    <source>
        <dbReference type="Proteomes" id="UP000001784"/>
    </source>
</evidence>
<feature type="compositionally biased region" description="Basic and acidic residues" evidence="1">
    <location>
        <begin position="129"/>
        <end position="139"/>
    </location>
</feature>
<evidence type="ECO:0000256" key="1">
    <source>
        <dbReference type="SAM" id="MobiDB-lite"/>
    </source>
</evidence>